<dbReference type="InterPro" id="IPR036162">
    <property type="entry name" value="Resolvase-like_N_sf"/>
</dbReference>
<sequence>MGKLQLGDSLLVSELSRLGRSMLECMEILSIAMDKSFALYYLLVNDFEFTKLVANEINTENLRYVSQSALVVADIYIYICQNDPSSCSEKSSRMLQICLFEKEYCNIDFIGYLEKNHTLNEVNDFYNILDAARKLLD</sequence>
<gene>
    <name evidence="1" type="ORF">MNBD_GAMMA01-1148</name>
</gene>
<dbReference type="AlphaFoldDB" id="A0A3B0W1L8"/>
<name>A0A3B0W1L8_9ZZZZ</name>
<dbReference type="GO" id="GO:0000150">
    <property type="term" value="F:DNA strand exchange activity"/>
    <property type="evidence" value="ECO:0007669"/>
    <property type="project" value="InterPro"/>
</dbReference>
<organism evidence="1">
    <name type="scientific">hydrothermal vent metagenome</name>
    <dbReference type="NCBI Taxonomy" id="652676"/>
    <lineage>
        <taxon>unclassified sequences</taxon>
        <taxon>metagenomes</taxon>
        <taxon>ecological metagenomes</taxon>
    </lineage>
</organism>
<reference evidence="1" key="1">
    <citation type="submission" date="2018-06" db="EMBL/GenBank/DDBJ databases">
        <authorList>
            <person name="Zhirakovskaya E."/>
        </authorList>
    </citation>
    <scope>NUCLEOTIDE SEQUENCE</scope>
</reference>
<proteinExistence type="predicted"/>
<evidence type="ECO:0000313" key="1">
    <source>
        <dbReference type="EMBL" id="VAW37474.1"/>
    </source>
</evidence>
<accession>A0A3B0W1L8</accession>
<dbReference type="SUPFAM" id="SSF53041">
    <property type="entry name" value="Resolvase-like"/>
    <property type="match status" value="1"/>
</dbReference>
<dbReference type="GO" id="GO:0003677">
    <property type="term" value="F:DNA binding"/>
    <property type="evidence" value="ECO:0007669"/>
    <property type="project" value="InterPro"/>
</dbReference>
<dbReference type="EMBL" id="UOEW01000169">
    <property type="protein sequence ID" value="VAW37474.1"/>
    <property type="molecule type" value="Genomic_DNA"/>
</dbReference>
<protein>
    <recommendedName>
        <fullName evidence="2">Resolvase/invertase-type recombinase catalytic domain-containing protein</fullName>
    </recommendedName>
</protein>
<evidence type="ECO:0008006" key="2">
    <source>
        <dbReference type="Google" id="ProtNLM"/>
    </source>
</evidence>
<feature type="non-terminal residue" evidence="1">
    <location>
        <position position="137"/>
    </location>
</feature>